<organism evidence="1 2">
    <name type="scientific">Triangularia verruculosa</name>
    <dbReference type="NCBI Taxonomy" id="2587418"/>
    <lineage>
        <taxon>Eukaryota</taxon>
        <taxon>Fungi</taxon>
        <taxon>Dikarya</taxon>
        <taxon>Ascomycota</taxon>
        <taxon>Pezizomycotina</taxon>
        <taxon>Sordariomycetes</taxon>
        <taxon>Sordariomycetidae</taxon>
        <taxon>Sordariales</taxon>
        <taxon>Podosporaceae</taxon>
        <taxon>Triangularia</taxon>
    </lineage>
</organism>
<name>A0AAN6XF28_9PEZI</name>
<dbReference type="AlphaFoldDB" id="A0AAN6XF28"/>
<dbReference type="InterPro" id="IPR011043">
    <property type="entry name" value="Gal_Oxase/kelch_b-propeller"/>
</dbReference>
<dbReference type="SUPFAM" id="SSF50965">
    <property type="entry name" value="Galactose oxidase, central domain"/>
    <property type="match status" value="1"/>
</dbReference>
<dbReference type="InterPro" id="IPR015915">
    <property type="entry name" value="Kelch-typ_b-propeller"/>
</dbReference>
<keyword evidence="2" id="KW-1185">Reference proteome</keyword>
<dbReference type="Proteomes" id="UP001303160">
    <property type="component" value="Unassembled WGS sequence"/>
</dbReference>
<gene>
    <name evidence="1" type="ORF">QBC40DRAFT_256264</name>
</gene>
<reference evidence="1" key="1">
    <citation type="journal article" date="2023" name="Mol. Phylogenet. Evol.">
        <title>Genome-scale phylogeny and comparative genomics of the fungal order Sordariales.</title>
        <authorList>
            <person name="Hensen N."/>
            <person name="Bonometti L."/>
            <person name="Westerberg I."/>
            <person name="Brannstrom I.O."/>
            <person name="Guillou S."/>
            <person name="Cros-Aarteil S."/>
            <person name="Calhoun S."/>
            <person name="Haridas S."/>
            <person name="Kuo A."/>
            <person name="Mondo S."/>
            <person name="Pangilinan J."/>
            <person name="Riley R."/>
            <person name="LaButti K."/>
            <person name="Andreopoulos B."/>
            <person name="Lipzen A."/>
            <person name="Chen C."/>
            <person name="Yan M."/>
            <person name="Daum C."/>
            <person name="Ng V."/>
            <person name="Clum A."/>
            <person name="Steindorff A."/>
            <person name="Ohm R.A."/>
            <person name="Martin F."/>
            <person name="Silar P."/>
            <person name="Natvig D.O."/>
            <person name="Lalanne C."/>
            <person name="Gautier V."/>
            <person name="Ament-Velasquez S.L."/>
            <person name="Kruys A."/>
            <person name="Hutchinson M.I."/>
            <person name="Powell A.J."/>
            <person name="Barry K."/>
            <person name="Miller A.N."/>
            <person name="Grigoriev I.V."/>
            <person name="Debuchy R."/>
            <person name="Gladieux P."/>
            <person name="Hiltunen Thoren M."/>
            <person name="Johannesson H."/>
        </authorList>
    </citation>
    <scope>NUCLEOTIDE SEQUENCE</scope>
    <source>
        <strain evidence="1">CBS 315.58</strain>
    </source>
</reference>
<proteinExistence type="predicted"/>
<evidence type="ECO:0000313" key="2">
    <source>
        <dbReference type="Proteomes" id="UP001303160"/>
    </source>
</evidence>
<dbReference type="Gene3D" id="2.120.10.80">
    <property type="entry name" value="Kelch-type beta propeller"/>
    <property type="match status" value="1"/>
</dbReference>
<sequence length="257" mass="27803">MVTGELSNSSSAGIGPFGTLVGGAAHHVPFGAEAEGLVIFMGGKYAPLLGTWDDQTWADFTNLTVYDPGQEKWYWQETTGARPSARDLFRVVGVSGDNGTYEIFLYGGRPFSTTKAVGEVYILSLPGFVFFRATPEFSDGATRDKPACVVAGKRQMITFAGNDGSLGFPDSLLDPDPWTNGLGVFDLTALTWKNGYDAGVARYESPNPVKEWVCIGRPGVSDMVEQCVEETVSRPKQHIATLARQQRGHISQQPAQL</sequence>
<evidence type="ECO:0000313" key="1">
    <source>
        <dbReference type="EMBL" id="KAK4198245.1"/>
    </source>
</evidence>
<dbReference type="EMBL" id="MU863949">
    <property type="protein sequence ID" value="KAK4198245.1"/>
    <property type="molecule type" value="Genomic_DNA"/>
</dbReference>
<accession>A0AAN6XF28</accession>
<protein>
    <submittedName>
        <fullName evidence="1">Uncharacterized protein</fullName>
    </submittedName>
</protein>
<comment type="caution">
    <text evidence="1">The sequence shown here is derived from an EMBL/GenBank/DDBJ whole genome shotgun (WGS) entry which is preliminary data.</text>
</comment>
<reference evidence="1" key="2">
    <citation type="submission" date="2023-05" db="EMBL/GenBank/DDBJ databases">
        <authorList>
            <consortium name="Lawrence Berkeley National Laboratory"/>
            <person name="Steindorff A."/>
            <person name="Hensen N."/>
            <person name="Bonometti L."/>
            <person name="Westerberg I."/>
            <person name="Brannstrom I.O."/>
            <person name="Guillou S."/>
            <person name="Cros-Aarteil S."/>
            <person name="Calhoun S."/>
            <person name="Haridas S."/>
            <person name="Kuo A."/>
            <person name="Mondo S."/>
            <person name="Pangilinan J."/>
            <person name="Riley R."/>
            <person name="Labutti K."/>
            <person name="Andreopoulos B."/>
            <person name="Lipzen A."/>
            <person name="Chen C."/>
            <person name="Yanf M."/>
            <person name="Daum C."/>
            <person name="Ng V."/>
            <person name="Clum A."/>
            <person name="Ohm R."/>
            <person name="Martin F."/>
            <person name="Silar P."/>
            <person name="Natvig D."/>
            <person name="Lalanne C."/>
            <person name="Gautier V."/>
            <person name="Ament-Velasquez S.L."/>
            <person name="Kruys A."/>
            <person name="Hutchinson M.I."/>
            <person name="Powell A.J."/>
            <person name="Barry K."/>
            <person name="Miller A.N."/>
            <person name="Grigoriev I.V."/>
            <person name="Debuchy R."/>
            <person name="Gladieux P."/>
            <person name="Thoren M.H."/>
            <person name="Johannesson H."/>
        </authorList>
    </citation>
    <scope>NUCLEOTIDE SEQUENCE</scope>
    <source>
        <strain evidence="1">CBS 315.58</strain>
    </source>
</reference>